<dbReference type="InterPro" id="IPR009053">
    <property type="entry name" value="Prefoldin"/>
</dbReference>
<reference evidence="4 5" key="1">
    <citation type="journal article" date="2013" name="Genome Biol.">
        <title>Genome of Acanthamoeba castellanii highlights extensive lateral gene transfer and early evolution of tyrosine kinase signaling.</title>
        <authorList>
            <person name="Clarke M."/>
            <person name="Lohan A.J."/>
            <person name="Liu B."/>
            <person name="Lagkouvardos I."/>
            <person name="Roy S."/>
            <person name="Zafar N."/>
            <person name="Bertelli C."/>
            <person name="Schilde C."/>
            <person name="Kianianmomeni A."/>
            <person name="Burglin T.R."/>
            <person name="Frech C."/>
            <person name="Turcotte B."/>
            <person name="Kopec K.O."/>
            <person name="Synnott J.M."/>
            <person name="Choo C."/>
            <person name="Paponov I."/>
            <person name="Finkler A."/>
            <person name="Soon Heng Tan C."/>
            <person name="Hutchins A.P."/>
            <person name="Weinmeier T."/>
            <person name="Rattei T."/>
            <person name="Chu J.S."/>
            <person name="Gimenez G."/>
            <person name="Irimia M."/>
            <person name="Rigden D.J."/>
            <person name="Fitzpatrick D.A."/>
            <person name="Lorenzo-Morales J."/>
            <person name="Bateman A."/>
            <person name="Chiu C.H."/>
            <person name="Tang P."/>
            <person name="Hegemann P."/>
            <person name="Fromm H."/>
            <person name="Raoult D."/>
            <person name="Greub G."/>
            <person name="Miranda-Saavedra D."/>
            <person name="Chen N."/>
            <person name="Nash P."/>
            <person name="Ginger M.L."/>
            <person name="Horn M."/>
            <person name="Schaap P."/>
            <person name="Caler L."/>
            <person name="Loftus B."/>
        </authorList>
    </citation>
    <scope>NUCLEOTIDE SEQUENCE [LARGE SCALE GENOMIC DNA]</scope>
    <source>
        <strain evidence="4 5">Neff</strain>
    </source>
</reference>
<dbReference type="VEuPathDB" id="AmoebaDB:ACA1_265270"/>
<feature type="coiled-coil region" evidence="3">
    <location>
        <begin position="67"/>
        <end position="101"/>
    </location>
</feature>
<evidence type="ECO:0000313" key="4">
    <source>
        <dbReference type="EMBL" id="ELR19323.1"/>
    </source>
</evidence>
<dbReference type="GO" id="GO:0051131">
    <property type="term" value="P:chaperone-mediated protein complex assembly"/>
    <property type="evidence" value="ECO:0007669"/>
    <property type="project" value="TreeGrafter"/>
</dbReference>
<dbReference type="KEGG" id="acan:ACA1_265270"/>
<dbReference type="GO" id="GO:0016272">
    <property type="term" value="C:prefoldin complex"/>
    <property type="evidence" value="ECO:0007669"/>
    <property type="project" value="InterPro"/>
</dbReference>
<organism evidence="4 5">
    <name type="scientific">Acanthamoeba castellanii (strain ATCC 30010 / Neff)</name>
    <dbReference type="NCBI Taxonomy" id="1257118"/>
    <lineage>
        <taxon>Eukaryota</taxon>
        <taxon>Amoebozoa</taxon>
        <taxon>Discosea</taxon>
        <taxon>Longamoebia</taxon>
        <taxon>Centramoebida</taxon>
        <taxon>Acanthamoebidae</taxon>
        <taxon>Acanthamoeba</taxon>
    </lineage>
</organism>
<dbReference type="Gene3D" id="1.10.287.370">
    <property type="match status" value="1"/>
</dbReference>
<keyword evidence="3" id="KW-0175">Coiled coil</keyword>
<evidence type="ECO:0000313" key="5">
    <source>
        <dbReference type="Proteomes" id="UP000011083"/>
    </source>
</evidence>
<comment type="similarity">
    <text evidence="1">Belongs to the prefoldin subunit beta family.</text>
</comment>
<feature type="coiled-coil region" evidence="3">
    <location>
        <begin position="2"/>
        <end position="36"/>
    </location>
</feature>
<dbReference type="Proteomes" id="UP000011083">
    <property type="component" value="Unassembled WGS sequence"/>
</dbReference>
<dbReference type="InterPro" id="IPR002777">
    <property type="entry name" value="PFD_beta-like"/>
</dbReference>
<proteinExistence type="inferred from homology"/>
<evidence type="ECO:0000256" key="1">
    <source>
        <dbReference type="ARBA" id="ARBA00008045"/>
    </source>
</evidence>
<dbReference type="RefSeq" id="XP_004341408.1">
    <property type="nucleotide sequence ID" value="XM_004341360.1"/>
</dbReference>
<dbReference type="STRING" id="1257118.L8H3L6"/>
<dbReference type="GeneID" id="14920100"/>
<keyword evidence="5" id="KW-1185">Reference proteome</keyword>
<evidence type="ECO:0000256" key="2">
    <source>
        <dbReference type="ARBA" id="ARBA00023186"/>
    </source>
</evidence>
<dbReference type="PANTHER" id="PTHR21431:SF0">
    <property type="entry name" value="PREFOLDIN SUBUNIT 6"/>
    <property type="match status" value="1"/>
</dbReference>
<accession>L8H3L6</accession>
<dbReference type="OMA" id="IGPTLIK"/>
<dbReference type="EMBL" id="KB007933">
    <property type="protein sequence ID" value="ELR19323.1"/>
    <property type="molecule type" value="Genomic_DNA"/>
</dbReference>
<keyword evidence="2" id="KW-0143">Chaperone</keyword>
<dbReference type="GO" id="GO:0005737">
    <property type="term" value="C:cytoplasm"/>
    <property type="evidence" value="ECO:0007669"/>
    <property type="project" value="TreeGrafter"/>
</dbReference>
<name>L8H3L6_ACACF</name>
<dbReference type="AlphaFoldDB" id="L8H3L6"/>
<dbReference type="Pfam" id="PF01920">
    <property type="entry name" value="Prefoldin_2"/>
    <property type="match status" value="1"/>
</dbReference>
<dbReference type="OrthoDB" id="248120at2759"/>
<evidence type="ECO:0000256" key="3">
    <source>
        <dbReference type="SAM" id="Coils"/>
    </source>
</evidence>
<dbReference type="GO" id="GO:0051082">
    <property type="term" value="F:unfolded protein binding"/>
    <property type="evidence" value="ECO:0007669"/>
    <property type="project" value="InterPro"/>
</dbReference>
<sequence length="113" mass="13023">MSQAAAQRLEEEVKLLRKMQDEAQQTMNTRAQLVAQMKENELVKQELDLIADDDEGARIYKLIGPVLVKQEKKEAASNGELQKLEANLEEMQKKQAAKRRFIVEMQTKLQQPQ</sequence>
<gene>
    <name evidence="4" type="ORF">ACA1_265270</name>
</gene>
<dbReference type="GO" id="GO:0006457">
    <property type="term" value="P:protein folding"/>
    <property type="evidence" value="ECO:0007669"/>
    <property type="project" value="InterPro"/>
</dbReference>
<dbReference type="PANTHER" id="PTHR21431">
    <property type="entry name" value="PREFOLDIN SUBUNIT 6"/>
    <property type="match status" value="1"/>
</dbReference>
<dbReference type="GO" id="GO:0051087">
    <property type="term" value="F:protein-folding chaperone binding"/>
    <property type="evidence" value="ECO:0007669"/>
    <property type="project" value="TreeGrafter"/>
</dbReference>
<protein>
    <submittedName>
        <fullName evidence="4">Prefoldin subunit 6, putative</fullName>
    </submittedName>
</protein>
<dbReference type="SUPFAM" id="SSF46579">
    <property type="entry name" value="Prefoldin"/>
    <property type="match status" value="1"/>
</dbReference>